<dbReference type="InterPro" id="IPR010982">
    <property type="entry name" value="Lambda_DNA-bd_dom_sf"/>
</dbReference>
<dbReference type="PROSITE" id="PS50943">
    <property type="entry name" value="HTH_CROC1"/>
    <property type="match status" value="1"/>
</dbReference>
<accession>A0A857FNZ6</accession>
<dbReference type="EMBL" id="CP041348">
    <property type="protein sequence ID" value="QHC36013.1"/>
    <property type="molecule type" value="Genomic_DNA"/>
</dbReference>
<evidence type="ECO:0000259" key="1">
    <source>
        <dbReference type="PROSITE" id="PS50943"/>
    </source>
</evidence>
<protein>
    <submittedName>
        <fullName evidence="2">Helix-turn-helix transcriptional regulator</fullName>
    </submittedName>
</protein>
<dbReference type="CDD" id="cd00093">
    <property type="entry name" value="HTH_XRE"/>
    <property type="match status" value="1"/>
</dbReference>
<dbReference type="GO" id="GO:0003677">
    <property type="term" value="F:DNA binding"/>
    <property type="evidence" value="ECO:0007669"/>
    <property type="project" value="InterPro"/>
</dbReference>
<dbReference type="AlphaFoldDB" id="A0A857FNZ6"/>
<dbReference type="SUPFAM" id="SSF47413">
    <property type="entry name" value="lambda repressor-like DNA-binding domains"/>
    <property type="match status" value="1"/>
</dbReference>
<dbReference type="Pfam" id="PF01381">
    <property type="entry name" value="HTH_3"/>
    <property type="match status" value="1"/>
</dbReference>
<name>A0A857FNZ6_KOMXY</name>
<organism evidence="2 3">
    <name type="scientific">Komagataeibacter xylinus</name>
    <name type="common">Gluconacetobacter xylinus</name>
    <dbReference type="NCBI Taxonomy" id="28448"/>
    <lineage>
        <taxon>Bacteria</taxon>
        <taxon>Pseudomonadati</taxon>
        <taxon>Pseudomonadota</taxon>
        <taxon>Alphaproteobacteria</taxon>
        <taxon>Acetobacterales</taxon>
        <taxon>Acetobacteraceae</taxon>
        <taxon>Komagataeibacter</taxon>
    </lineage>
</organism>
<dbReference type="SMART" id="SM00530">
    <property type="entry name" value="HTH_XRE"/>
    <property type="match status" value="1"/>
</dbReference>
<evidence type="ECO:0000313" key="3">
    <source>
        <dbReference type="Proteomes" id="UP000464674"/>
    </source>
</evidence>
<gene>
    <name evidence="2" type="ORF">FMA36_11395</name>
</gene>
<dbReference type="InterPro" id="IPR001387">
    <property type="entry name" value="Cro/C1-type_HTH"/>
</dbReference>
<feature type="domain" description="HTH cro/C1-type" evidence="1">
    <location>
        <begin position="49"/>
        <end position="98"/>
    </location>
</feature>
<dbReference type="Gene3D" id="1.10.260.40">
    <property type="entry name" value="lambda repressor-like DNA-binding domains"/>
    <property type="match status" value="1"/>
</dbReference>
<reference evidence="2 3" key="1">
    <citation type="journal article" date="2020" name="Carbohydr. Polym.">
        <title>Characterization and optimization of production of bacterial cellulose from strain CGMCC 17276 based on whole-genome analysis.</title>
        <authorList>
            <person name="Lu T."/>
            <person name="Gao H."/>
            <person name="Liao B."/>
            <person name="Wu J."/>
            <person name="Zhang W."/>
            <person name="Huang J."/>
            <person name="Liu M."/>
            <person name="Huang J."/>
            <person name="Chang Z."/>
            <person name="Jin M."/>
            <person name="Yi Z."/>
            <person name="Jiang D."/>
        </authorList>
    </citation>
    <scope>NUCLEOTIDE SEQUENCE [LARGE SCALE GENOMIC DNA]</scope>
    <source>
        <strain evidence="2 3">CGMCC 17276</strain>
    </source>
</reference>
<dbReference type="Proteomes" id="UP000464674">
    <property type="component" value="Chromosome"/>
</dbReference>
<sequence>MNLYLLPSLERQPEMSFRIVLDKFQRVHGLLVEELQAAISETFAQEAMRRGLTQAQMADELDVDESTVSKWLHLRGNPTLKTISKLYAAMDREPFSNVRVPPPPENYVMQAADLSSQGLPPVTGPMVGNGTIEISITNYENYRHGSRAYA</sequence>
<evidence type="ECO:0000313" key="2">
    <source>
        <dbReference type="EMBL" id="QHC36013.1"/>
    </source>
</evidence>
<proteinExistence type="predicted"/>